<evidence type="ECO:0000259" key="11">
    <source>
        <dbReference type="PROSITE" id="PS50208"/>
    </source>
</evidence>
<keyword evidence="4" id="KW-0788">Thiol protease</keyword>
<sequence>MEEQEWRDHRWAFVEYVKGPVLDDLLDDLEHRAVFNAGEVDHIKCQGAHRDQARALIKMVMNKGREAKRILLVCIQNRDSLLAKQMKIVTQQGPEAMMSPSPPDLAHSEERLTPCSEELFQKIQREQAGQIYDILDKHCRTRLALIINNQKFDHLRERSGSQHDEIQMERLLQGLGYQVELMRNLTSKDMETSLTKFSMRAEHNKSDSTFIVIMSHGLRDRICGTAFKDENTGVQDENADVLYVDTIFKLFNNKNCKGLRNKPKVIVIQACRGENRASVLVSDGIQEAAGPCPVPSSKDLDDDGLKKVLIESDFFCLCSSTPDTLSWRDVNKGSIFIQALVKIIRKDACTNSFDELCRKVQQAVSSSELQMPTIERTTALKKFYLFPGH</sequence>
<dbReference type="InterPro" id="IPR002398">
    <property type="entry name" value="Pept_C14"/>
</dbReference>
<dbReference type="InterPro" id="IPR015917">
    <property type="entry name" value="Pept_C14A"/>
</dbReference>
<gene>
    <name evidence="13" type="ORF">NDU88_001711</name>
</gene>
<comment type="caution">
    <text evidence="13">The sequence shown here is derived from an EMBL/GenBank/DDBJ whole genome shotgun (WGS) entry which is preliminary data.</text>
</comment>
<name>A0AAV7UA93_PLEWA</name>
<dbReference type="GO" id="GO:0072557">
    <property type="term" value="C:IPAF inflammasome complex"/>
    <property type="evidence" value="ECO:0007669"/>
    <property type="project" value="TreeGrafter"/>
</dbReference>
<evidence type="ECO:0000313" key="14">
    <source>
        <dbReference type="Proteomes" id="UP001066276"/>
    </source>
</evidence>
<dbReference type="PROSITE" id="PS01121">
    <property type="entry name" value="CASPASE_HIS"/>
    <property type="match status" value="1"/>
</dbReference>
<dbReference type="GO" id="GO:0097169">
    <property type="term" value="C:AIM2 inflammasome complex"/>
    <property type="evidence" value="ECO:0007669"/>
    <property type="project" value="TreeGrafter"/>
</dbReference>
<dbReference type="PRINTS" id="PR00376">
    <property type="entry name" value="IL1BCENZYME"/>
</dbReference>
<dbReference type="InterPro" id="IPR033139">
    <property type="entry name" value="Caspase_cys_AS"/>
</dbReference>
<evidence type="ECO:0000256" key="9">
    <source>
        <dbReference type="RuleBase" id="RU003971"/>
    </source>
</evidence>
<feature type="active site" evidence="8">
    <location>
        <position position="271"/>
    </location>
</feature>
<dbReference type="InterPro" id="IPR001309">
    <property type="entry name" value="Pept_C14_p20"/>
</dbReference>
<dbReference type="Proteomes" id="UP001066276">
    <property type="component" value="Chromosome 3_1"/>
</dbReference>
<feature type="domain" description="CARD" evidence="12">
    <location>
        <begin position="1"/>
        <end position="90"/>
    </location>
</feature>
<dbReference type="PROSITE" id="PS01122">
    <property type="entry name" value="CASPASE_CYS"/>
    <property type="match status" value="1"/>
</dbReference>
<dbReference type="InterPro" id="IPR016129">
    <property type="entry name" value="Caspase_his_AS"/>
</dbReference>
<dbReference type="FunFam" id="3.40.50.1460:FF:000007">
    <property type="entry name" value="Caspase-1"/>
    <property type="match status" value="1"/>
</dbReference>
<feature type="domain" description="Caspase family p10" evidence="10">
    <location>
        <begin position="304"/>
        <end position="387"/>
    </location>
</feature>
<dbReference type="GO" id="GO:0050727">
    <property type="term" value="P:regulation of inflammatory response"/>
    <property type="evidence" value="ECO:0007669"/>
    <property type="project" value="TreeGrafter"/>
</dbReference>
<evidence type="ECO:0000259" key="12">
    <source>
        <dbReference type="PROSITE" id="PS50209"/>
    </source>
</evidence>
<comment type="subunit">
    <text evidence="7">Heterotetramer that consists of two anti-parallel arranged heterodimers, each one formed by a 20 kDa (Caspase-1 subunit p20) and a 10 kDa (Caspase-1 subunit p10) subunit. Can form a heterodimer with isoform epsilon which then has an inhibitory effect.</text>
</comment>
<dbReference type="SUPFAM" id="SSF52129">
    <property type="entry name" value="Caspase-like"/>
    <property type="match status" value="1"/>
</dbReference>
<feature type="active site" evidence="8">
    <location>
        <position position="216"/>
    </location>
</feature>
<evidence type="ECO:0000256" key="3">
    <source>
        <dbReference type="ARBA" id="ARBA00022801"/>
    </source>
</evidence>
<comment type="function">
    <text evidence="6">Thiol protease involved in a variety of inflammatory processes by proteolytically cleaving other proteins, such as the precursors of the inflammatory cytokines interleukin-1 beta (IL1B) and interleukin 18 (IL18) as well as the pyroptosis inducer Gasdermin-D (GSDMD), into active mature peptides. Plays a key role in cell immunity as an inflammatory response initiator: once activated through formation of an inflammasome complex, it initiates a pro-inflammatory response through the cleavage of the two inflammatory cytokines IL1B and IL18, releasing the mature cytokines which are involved in a variety of inflammatory processes. Cleaves a tetrapeptide after an Asp residue at position P1. Also initiates pyroptosis, a programmed lytic cell death pathway, through cleavage of GSDMD.</text>
</comment>
<dbReference type="PROSITE" id="PS50207">
    <property type="entry name" value="CASPASE_P10"/>
    <property type="match status" value="1"/>
</dbReference>
<dbReference type="AlphaFoldDB" id="A0AAV7UA93"/>
<dbReference type="Gene3D" id="3.40.50.1460">
    <property type="match status" value="1"/>
</dbReference>
<dbReference type="InterPro" id="IPR029030">
    <property type="entry name" value="Caspase-like_dom_sf"/>
</dbReference>
<organism evidence="13 14">
    <name type="scientific">Pleurodeles waltl</name>
    <name type="common">Iberian ribbed newt</name>
    <dbReference type="NCBI Taxonomy" id="8319"/>
    <lineage>
        <taxon>Eukaryota</taxon>
        <taxon>Metazoa</taxon>
        <taxon>Chordata</taxon>
        <taxon>Craniata</taxon>
        <taxon>Vertebrata</taxon>
        <taxon>Euteleostomi</taxon>
        <taxon>Amphibia</taxon>
        <taxon>Batrachia</taxon>
        <taxon>Caudata</taxon>
        <taxon>Salamandroidea</taxon>
        <taxon>Salamandridae</taxon>
        <taxon>Pleurodelinae</taxon>
        <taxon>Pleurodeles</taxon>
    </lineage>
</organism>
<dbReference type="GO" id="GO:0004197">
    <property type="term" value="F:cysteine-type endopeptidase activity"/>
    <property type="evidence" value="ECO:0007669"/>
    <property type="project" value="InterPro"/>
</dbReference>
<dbReference type="InterPro" id="IPR011600">
    <property type="entry name" value="Pept_C14_caspase"/>
</dbReference>
<keyword evidence="14" id="KW-1185">Reference proteome</keyword>
<dbReference type="EMBL" id="JANPWB010000005">
    <property type="protein sequence ID" value="KAJ1184914.1"/>
    <property type="molecule type" value="Genomic_DNA"/>
</dbReference>
<dbReference type="InterPro" id="IPR002138">
    <property type="entry name" value="Pept_C14_p10"/>
</dbReference>
<evidence type="ECO:0000256" key="8">
    <source>
        <dbReference type="PIRSR" id="PIRSR038001-1"/>
    </source>
</evidence>
<accession>A0AAV7UA93</accession>
<reference evidence="13" key="1">
    <citation type="journal article" date="2022" name="bioRxiv">
        <title>Sequencing and chromosome-scale assembly of the giantPleurodeles waltlgenome.</title>
        <authorList>
            <person name="Brown T."/>
            <person name="Elewa A."/>
            <person name="Iarovenko S."/>
            <person name="Subramanian E."/>
            <person name="Araus A.J."/>
            <person name="Petzold A."/>
            <person name="Susuki M."/>
            <person name="Suzuki K.-i.T."/>
            <person name="Hayashi T."/>
            <person name="Toyoda A."/>
            <person name="Oliveira C."/>
            <person name="Osipova E."/>
            <person name="Leigh N.D."/>
            <person name="Simon A."/>
            <person name="Yun M.H."/>
        </authorList>
    </citation>
    <scope>NUCLEOTIDE SEQUENCE</scope>
    <source>
        <strain evidence="13">20211129_DDA</strain>
        <tissue evidence="13">Liver</tissue>
    </source>
</reference>
<dbReference type="GO" id="GO:0072559">
    <property type="term" value="C:NLRP3 inflammasome complex"/>
    <property type="evidence" value="ECO:0007669"/>
    <property type="project" value="TreeGrafter"/>
</dbReference>
<dbReference type="GO" id="GO:0006508">
    <property type="term" value="P:proteolysis"/>
    <property type="evidence" value="ECO:0007669"/>
    <property type="project" value="UniProtKB-KW"/>
</dbReference>
<evidence type="ECO:0000256" key="2">
    <source>
        <dbReference type="ARBA" id="ARBA00022670"/>
    </source>
</evidence>
<dbReference type="GO" id="GO:0042981">
    <property type="term" value="P:regulation of apoptotic process"/>
    <property type="evidence" value="ECO:0007669"/>
    <property type="project" value="InterPro"/>
</dbReference>
<dbReference type="Pfam" id="PF00656">
    <property type="entry name" value="Peptidase_C14"/>
    <property type="match status" value="1"/>
</dbReference>
<dbReference type="PROSITE" id="PS50208">
    <property type="entry name" value="CASPASE_P20"/>
    <property type="match status" value="1"/>
</dbReference>
<protein>
    <recommendedName>
        <fullName evidence="15">Caspase-1</fullName>
    </recommendedName>
</protein>
<evidence type="ECO:0008006" key="15">
    <source>
        <dbReference type="Google" id="ProtNLM"/>
    </source>
</evidence>
<dbReference type="PANTHER" id="PTHR47901:SF3">
    <property type="entry name" value="CASPASE-1"/>
    <property type="match status" value="1"/>
</dbReference>
<evidence type="ECO:0000256" key="7">
    <source>
        <dbReference type="ARBA" id="ARBA00065638"/>
    </source>
</evidence>
<dbReference type="SMART" id="SM00115">
    <property type="entry name" value="CASc"/>
    <property type="match status" value="1"/>
</dbReference>
<keyword evidence="2" id="KW-0645">Protease</keyword>
<dbReference type="InterPro" id="IPR011029">
    <property type="entry name" value="DEATH-like_dom_sf"/>
</dbReference>
<dbReference type="PROSITE" id="PS50209">
    <property type="entry name" value="CARD"/>
    <property type="match status" value="1"/>
</dbReference>
<comment type="similarity">
    <text evidence="1 9">Belongs to the peptidase C14A family.</text>
</comment>
<dbReference type="SMART" id="SM00114">
    <property type="entry name" value="CARD"/>
    <property type="match status" value="1"/>
</dbReference>
<dbReference type="PANTHER" id="PTHR47901">
    <property type="entry name" value="CASPASE RECRUITMENT DOMAIN-CONTAINING PROTEIN 18"/>
    <property type="match status" value="1"/>
</dbReference>
<proteinExistence type="inferred from homology"/>
<dbReference type="Gene3D" id="1.10.533.10">
    <property type="entry name" value="Death Domain, Fas"/>
    <property type="match status" value="1"/>
</dbReference>
<dbReference type="PIRSF" id="PIRSF038001">
    <property type="entry name" value="Caspase_ICE"/>
    <property type="match status" value="1"/>
</dbReference>
<dbReference type="Pfam" id="PF00619">
    <property type="entry name" value="CARD"/>
    <property type="match status" value="1"/>
</dbReference>
<dbReference type="CDD" id="cd00032">
    <property type="entry name" value="CASc"/>
    <property type="match status" value="1"/>
</dbReference>
<dbReference type="SUPFAM" id="SSF47986">
    <property type="entry name" value="DEATH domain"/>
    <property type="match status" value="1"/>
</dbReference>
<dbReference type="InterPro" id="IPR001315">
    <property type="entry name" value="CARD"/>
</dbReference>
<evidence type="ECO:0000256" key="1">
    <source>
        <dbReference type="ARBA" id="ARBA00010134"/>
    </source>
</evidence>
<evidence type="ECO:0000256" key="5">
    <source>
        <dbReference type="ARBA" id="ARBA00023145"/>
    </source>
</evidence>
<evidence type="ECO:0000259" key="10">
    <source>
        <dbReference type="PROSITE" id="PS50207"/>
    </source>
</evidence>
<keyword evidence="3" id="KW-0378">Hydrolase</keyword>
<evidence type="ECO:0000256" key="6">
    <source>
        <dbReference type="ARBA" id="ARBA00057826"/>
    </source>
</evidence>
<evidence type="ECO:0000256" key="4">
    <source>
        <dbReference type="ARBA" id="ARBA00022807"/>
    </source>
</evidence>
<evidence type="ECO:0000313" key="13">
    <source>
        <dbReference type="EMBL" id="KAJ1184914.1"/>
    </source>
</evidence>
<keyword evidence="5" id="KW-0865">Zymogen</keyword>
<feature type="domain" description="Caspase family p20" evidence="11">
    <location>
        <begin position="140"/>
        <end position="275"/>
    </location>
</feature>